<dbReference type="GO" id="GO:0042910">
    <property type="term" value="F:xenobiotic transmembrane transporter activity"/>
    <property type="evidence" value="ECO:0007669"/>
    <property type="project" value="TreeGrafter"/>
</dbReference>
<feature type="transmembrane region" description="Helical" evidence="1">
    <location>
        <begin position="986"/>
        <end position="1010"/>
    </location>
</feature>
<dbReference type="Gene3D" id="3.30.70.1320">
    <property type="entry name" value="Multidrug efflux transporter AcrB pore domain like"/>
    <property type="match status" value="1"/>
</dbReference>
<sequence>MSGFNLSAIAVRERAVTLFFIILLAAAGALAFKSLGRAEDPAFTVKTLTVSAVWPGATAAEMQDLVAEPLEKRIQELTYYDRVETTTRPGLMFTTIQLKDDTPPEMVQEEFYQARKKIDDEKRNLPGGVYAPFVNDEYSDITFGLYALKAPGMPARELAGEAETIRQELLHVPGVKKVNIVGEQPERVFVAFSRAKLATLGVRVEDAVAALQRQNVVSPAGSVATEGPQVFVRVDGAYDNVRAIESTPIVAGGRTLRLSDIADVTRGTEDPPTYLIRHDGEPAVMLAVVMQDRWNGLDLGEALEAKTAAISARLPLGVTLARVSDQAINISGAVDEFMLKFAMALGVVLLVSLLSLGWRVGIVVAAAVPLTLAAVFLIMLETGRFFDRITLGALILSLGLLVDDAIIAIEVMVVKMEEGMDRIAAASYAWSHTAGPMLSGTLVTIAGFLPVGFAASTAGEYAGNIFWVVGFALIVSWVVAVVFTPYLGVKLLPAIKPVHGGHDAIYGTPFYQRLRRVVTFTVRRKLLVCAVVGIAFGGAIVGMGGLEQQFFPTSDRPEVLVEVRLPEGTSIGTTLQTVKTLERWLEAQPEATTITSYVGQGAPRFFIAMAPELPDPAFAKIVVLTPDAEAREALKHRMREAVAEGLAPQAFVRVTQLVFGPYTAFPVEFRISGPDPVKLAEISEQALAVMSGVPEVRSENRDWGNRVPVLRFIPDQDRLNLIGLSPAEAAQQLQFLLTGIPVTDVRDGIRNVAIIARSAGEERLDPSRLGDFSLTSRDGRRIPLDQIGRAEVRLEAPLMKRRDRVPTVTIRSDIDEATQPPEVSAKVFDALQPLIAALPVGYRIEVGGNAEESAKANAALAKVFPVMIAAMLIVIMLQVRSFGTMAMVMLTGPLGLIGVVPVLLLFHQPFGFNAILGLIGLAGILMRNTLILTEQIKENKAAGLDDFHAVIEATVQRTRPVVLTALAAVLAFVPLTHSVFWGSMAYTLIGGTAVGTVIILLFLPALYAAWFRIRPPATVAAEPTETTLLLSAPSPTHRVAAE</sequence>
<comment type="caution">
    <text evidence="2">The sequence shown here is derived from an EMBL/GenBank/DDBJ whole genome shotgun (WGS) entry which is preliminary data.</text>
</comment>
<dbReference type="SUPFAM" id="SSF82693">
    <property type="entry name" value="Multidrug efflux transporter AcrB pore domain, PN1, PN2, PC1 and PC2 subdomains"/>
    <property type="match status" value="2"/>
</dbReference>
<proteinExistence type="predicted"/>
<feature type="transmembrane region" description="Helical" evidence="1">
    <location>
        <begin position="361"/>
        <end position="380"/>
    </location>
</feature>
<dbReference type="OrthoDB" id="9798415at2"/>
<dbReference type="InterPro" id="IPR001036">
    <property type="entry name" value="Acrflvin-R"/>
</dbReference>
<gene>
    <name evidence="2" type="ORF">DLJ53_34025</name>
</gene>
<dbReference type="AlphaFoldDB" id="A0A8B2NJN4"/>
<dbReference type="InterPro" id="IPR027463">
    <property type="entry name" value="AcrB_DN_DC_subdom"/>
</dbReference>
<dbReference type="SUPFAM" id="SSF82714">
    <property type="entry name" value="Multidrug efflux transporter AcrB TolC docking domain, DN and DC subdomains"/>
    <property type="match status" value="2"/>
</dbReference>
<dbReference type="Gene3D" id="1.20.1640.10">
    <property type="entry name" value="Multidrug efflux transporter AcrB transmembrane domain"/>
    <property type="match status" value="2"/>
</dbReference>
<reference evidence="2 3" key="1">
    <citation type="submission" date="2018-05" db="EMBL/GenBank/DDBJ databases">
        <title>Acuticoccus sediminis sp. nov., isolated from deep-sea sediment of Indian Ocean.</title>
        <authorList>
            <person name="Liu X."/>
            <person name="Lai Q."/>
            <person name="Du Y."/>
            <person name="Sun F."/>
            <person name="Zhang X."/>
            <person name="Wang S."/>
            <person name="Shao Z."/>
        </authorList>
    </citation>
    <scope>NUCLEOTIDE SEQUENCE [LARGE SCALE GENOMIC DNA]</scope>
    <source>
        <strain evidence="2 3">PTG4-2</strain>
    </source>
</reference>
<feature type="transmembrane region" description="Helical" evidence="1">
    <location>
        <begin position="392"/>
        <end position="413"/>
    </location>
</feature>
<protein>
    <submittedName>
        <fullName evidence="2">MFS transporter</fullName>
    </submittedName>
</protein>
<keyword evidence="3" id="KW-1185">Reference proteome</keyword>
<feature type="transmembrane region" description="Helical" evidence="1">
    <location>
        <begin position="526"/>
        <end position="546"/>
    </location>
</feature>
<dbReference type="Proteomes" id="UP000249590">
    <property type="component" value="Unassembled WGS sequence"/>
</dbReference>
<feature type="transmembrane region" description="Helical" evidence="1">
    <location>
        <begin position="912"/>
        <end position="930"/>
    </location>
</feature>
<feature type="transmembrane region" description="Helical" evidence="1">
    <location>
        <begin position="886"/>
        <end position="906"/>
    </location>
</feature>
<accession>A0A8B2NJN4</accession>
<dbReference type="Gene3D" id="3.30.2090.10">
    <property type="entry name" value="Multidrug efflux transporter AcrB TolC docking domain, DN and DC subdomains"/>
    <property type="match status" value="2"/>
</dbReference>
<evidence type="ECO:0000313" key="3">
    <source>
        <dbReference type="Proteomes" id="UP000249590"/>
    </source>
</evidence>
<dbReference type="GO" id="GO:0005886">
    <property type="term" value="C:plasma membrane"/>
    <property type="evidence" value="ECO:0007669"/>
    <property type="project" value="TreeGrafter"/>
</dbReference>
<evidence type="ECO:0000256" key="1">
    <source>
        <dbReference type="SAM" id="Phobius"/>
    </source>
</evidence>
<dbReference type="Gene3D" id="3.30.70.1430">
    <property type="entry name" value="Multidrug efflux transporter AcrB pore domain"/>
    <property type="match status" value="2"/>
</dbReference>
<dbReference type="EMBL" id="QHHQ01000022">
    <property type="protein sequence ID" value="RAH95778.1"/>
    <property type="molecule type" value="Genomic_DNA"/>
</dbReference>
<feature type="transmembrane region" description="Helical" evidence="1">
    <location>
        <begin position="961"/>
        <end position="980"/>
    </location>
</feature>
<dbReference type="RefSeq" id="WP_111352768.1">
    <property type="nucleotide sequence ID" value="NZ_QHHQ01000022.1"/>
</dbReference>
<keyword evidence="1" id="KW-1133">Transmembrane helix</keyword>
<evidence type="ECO:0000313" key="2">
    <source>
        <dbReference type="EMBL" id="RAH95778.1"/>
    </source>
</evidence>
<dbReference type="Gene3D" id="3.30.70.1440">
    <property type="entry name" value="Multidrug efflux transporter AcrB pore domain"/>
    <property type="match status" value="1"/>
</dbReference>
<dbReference type="PANTHER" id="PTHR32063">
    <property type="match status" value="1"/>
</dbReference>
<dbReference type="Pfam" id="PF00873">
    <property type="entry name" value="ACR_tran"/>
    <property type="match status" value="1"/>
</dbReference>
<name>A0A8B2NJN4_9HYPH</name>
<keyword evidence="1" id="KW-0812">Transmembrane</keyword>
<dbReference type="SUPFAM" id="SSF82866">
    <property type="entry name" value="Multidrug efflux transporter AcrB transmembrane domain"/>
    <property type="match status" value="2"/>
</dbReference>
<dbReference type="PANTHER" id="PTHR32063:SF18">
    <property type="entry name" value="CATION EFFLUX SYSTEM PROTEIN"/>
    <property type="match status" value="1"/>
</dbReference>
<feature type="transmembrane region" description="Helical" evidence="1">
    <location>
        <begin position="337"/>
        <end position="354"/>
    </location>
</feature>
<feature type="transmembrane region" description="Helical" evidence="1">
    <location>
        <begin position="465"/>
        <end position="487"/>
    </location>
</feature>
<keyword evidence="1" id="KW-0472">Membrane</keyword>
<organism evidence="2 3">
    <name type="scientific">Acuticoccus sediminis</name>
    <dbReference type="NCBI Taxonomy" id="2184697"/>
    <lineage>
        <taxon>Bacteria</taxon>
        <taxon>Pseudomonadati</taxon>
        <taxon>Pseudomonadota</taxon>
        <taxon>Alphaproteobacteria</taxon>
        <taxon>Hyphomicrobiales</taxon>
        <taxon>Amorphaceae</taxon>
        <taxon>Acuticoccus</taxon>
    </lineage>
</organism>
<dbReference type="PRINTS" id="PR00702">
    <property type="entry name" value="ACRIFLAVINRP"/>
</dbReference>
<feature type="transmembrane region" description="Helical" evidence="1">
    <location>
        <begin position="859"/>
        <end position="879"/>
    </location>
</feature>
<feature type="transmembrane region" description="Helical" evidence="1">
    <location>
        <begin position="434"/>
        <end position="453"/>
    </location>
</feature>